<keyword evidence="1" id="KW-0285">Flavoprotein</keyword>
<dbReference type="PANTHER" id="PTHR47429">
    <property type="entry name" value="PROTEIN TWIN LOV 1"/>
    <property type="match status" value="1"/>
</dbReference>
<reference evidence="5 6" key="1">
    <citation type="journal article" date="2019" name="Int. J. Syst. Evol. Microbiol.">
        <title>The Global Catalogue of Microorganisms (GCM) 10K type strain sequencing project: providing services to taxonomists for standard genome sequencing and annotation.</title>
        <authorList>
            <consortium name="The Broad Institute Genomics Platform"/>
            <consortium name="The Broad Institute Genome Sequencing Center for Infectious Disease"/>
            <person name="Wu L."/>
            <person name="Ma J."/>
        </authorList>
    </citation>
    <scope>NUCLEOTIDE SEQUENCE [LARGE SCALE GENOMIC DNA]</scope>
    <source>
        <strain evidence="5 6">JCM 16082</strain>
    </source>
</reference>
<organism evidence="5 6">
    <name type="scientific">Gangjinia marincola</name>
    <dbReference type="NCBI Taxonomy" id="578463"/>
    <lineage>
        <taxon>Bacteria</taxon>
        <taxon>Pseudomonadati</taxon>
        <taxon>Bacteroidota</taxon>
        <taxon>Flavobacteriia</taxon>
        <taxon>Flavobacteriales</taxon>
        <taxon>Flavobacteriaceae</taxon>
        <taxon>Gangjinia</taxon>
    </lineage>
</organism>
<feature type="domain" description="PAS" evidence="4">
    <location>
        <begin position="58"/>
        <end position="156"/>
    </location>
</feature>
<evidence type="ECO:0000313" key="5">
    <source>
        <dbReference type="EMBL" id="GAA0872853.1"/>
    </source>
</evidence>
<keyword evidence="2" id="KW-0288">FMN</keyword>
<name>A0ABN1MI32_9FLAO</name>
<evidence type="ECO:0000259" key="4">
    <source>
        <dbReference type="Pfam" id="PF13426"/>
    </source>
</evidence>
<dbReference type="Gene3D" id="3.30.450.20">
    <property type="entry name" value="PAS domain"/>
    <property type="match status" value="1"/>
</dbReference>
<sequence length="162" mass="18873">MNLPTPITPLLSWDIYSMHIMERQRFFTMKRDLEFLHTMADKEEWNVDLVASLSESYDALVLTDANQVIQWVNKGFTAMTGYDKKSALGRRPKFLQGEKTSSETTKRISEQLLEKKELSETILNYRKSGEPYLCRVNIFPLKNKKNEVTHFLAVERELPLVA</sequence>
<evidence type="ECO:0000313" key="6">
    <source>
        <dbReference type="Proteomes" id="UP001500507"/>
    </source>
</evidence>
<accession>A0ABN1MI32</accession>
<keyword evidence="3" id="KW-0157">Chromophore</keyword>
<evidence type="ECO:0000256" key="1">
    <source>
        <dbReference type="ARBA" id="ARBA00022630"/>
    </source>
</evidence>
<comment type="caution">
    <text evidence="5">The sequence shown here is derived from an EMBL/GenBank/DDBJ whole genome shotgun (WGS) entry which is preliminary data.</text>
</comment>
<gene>
    <name evidence="5" type="ORF">GCM10009117_20000</name>
</gene>
<dbReference type="NCBIfam" id="TIGR00229">
    <property type="entry name" value="sensory_box"/>
    <property type="match status" value="1"/>
</dbReference>
<dbReference type="Pfam" id="PF13426">
    <property type="entry name" value="PAS_9"/>
    <property type="match status" value="1"/>
</dbReference>
<dbReference type="InterPro" id="IPR035965">
    <property type="entry name" value="PAS-like_dom_sf"/>
</dbReference>
<dbReference type="Proteomes" id="UP001500507">
    <property type="component" value="Unassembled WGS sequence"/>
</dbReference>
<evidence type="ECO:0000256" key="2">
    <source>
        <dbReference type="ARBA" id="ARBA00022643"/>
    </source>
</evidence>
<dbReference type="SUPFAM" id="SSF55785">
    <property type="entry name" value="PYP-like sensor domain (PAS domain)"/>
    <property type="match status" value="1"/>
</dbReference>
<dbReference type="RefSeq" id="WP_343766923.1">
    <property type="nucleotide sequence ID" value="NZ_BAAAFG010000015.1"/>
</dbReference>
<keyword evidence="6" id="KW-1185">Reference proteome</keyword>
<dbReference type="CDD" id="cd00130">
    <property type="entry name" value="PAS"/>
    <property type="match status" value="1"/>
</dbReference>
<dbReference type="InterPro" id="IPR000014">
    <property type="entry name" value="PAS"/>
</dbReference>
<proteinExistence type="predicted"/>
<protein>
    <recommendedName>
        <fullName evidence="4">PAS domain-containing protein</fullName>
    </recommendedName>
</protein>
<dbReference type="EMBL" id="BAAAFG010000015">
    <property type="protein sequence ID" value="GAA0872853.1"/>
    <property type="molecule type" value="Genomic_DNA"/>
</dbReference>
<evidence type="ECO:0000256" key="3">
    <source>
        <dbReference type="ARBA" id="ARBA00022991"/>
    </source>
</evidence>
<dbReference type="PANTHER" id="PTHR47429:SF2">
    <property type="entry name" value="PROTEIN TWIN LOV 1"/>
    <property type="match status" value="1"/>
</dbReference>